<accession>A0A371RL18</accession>
<dbReference type="AlphaFoldDB" id="A0A371RL18"/>
<evidence type="ECO:0000313" key="2">
    <source>
        <dbReference type="EMBL" id="RFB06150.1"/>
    </source>
</evidence>
<sequence>MGEFEVYLIALCVLFLPVAFPGRRLFWLVAIPVFAAYIVVSRYSGFDTDVAKFAEWMKRDFSGFFALREMVYFTLSHGAYLLTKDERLAFLLMDAGWILLAAISLRMRFGKSNLQYAAFAIILMSFPVLMGFQNFYRQHIGIGFIMLAYHAAPGRVVLPSLSFLLGIFSHNSAALTAPAIFLRTKFFKDAPLVFLIFFGVTISAVLGLGLISSGAVSALSKSNATTGLDMSLVYLALFIVFFVYFLYAEKGNVVRAANASPACFSALFITPGMIAFFADAPAERTAMIFLILMIPDLVESFGRFGRWERFLLLAVLFLMLSLPMIAFPNTRNFVM</sequence>
<evidence type="ECO:0008006" key="4">
    <source>
        <dbReference type="Google" id="ProtNLM"/>
    </source>
</evidence>
<keyword evidence="3" id="KW-1185">Reference proteome</keyword>
<comment type="caution">
    <text evidence="2">The sequence shown here is derived from an EMBL/GenBank/DDBJ whole genome shotgun (WGS) entry which is preliminary data.</text>
</comment>
<protein>
    <recommendedName>
        <fullName evidence="4">EpsG family protein</fullName>
    </recommendedName>
</protein>
<feature type="transmembrane region" description="Helical" evidence="1">
    <location>
        <begin position="284"/>
        <end position="302"/>
    </location>
</feature>
<feature type="transmembrane region" description="Helical" evidence="1">
    <location>
        <begin position="117"/>
        <end position="136"/>
    </location>
</feature>
<keyword evidence="1" id="KW-0472">Membrane</keyword>
<proteinExistence type="predicted"/>
<feature type="transmembrane region" description="Helical" evidence="1">
    <location>
        <begin position="309"/>
        <end position="327"/>
    </location>
</feature>
<dbReference type="RefSeq" id="WP_116392783.1">
    <property type="nucleotide sequence ID" value="NZ_QUQO01000001.1"/>
</dbReference>
<reference evidence="2 3" key="1">
    <citation type="submission" date="2018-08" db="EMBL/GenBank/DDBJ databases">
        <title>Parvularcula sp. SM1705, isolated from surface water of the South Sea China.</title>
        <authorList>
            <person name="Sun L."/>
        </authorList>
    </citation>
    <scope>NUCLEOTIDE SEQUENCE [LARGE SCALE GENOMIC DNA]</scope>
    <source>
        <strain evidence="2 3">SM1705</strain>
    </source>
</reference>
<dbReference type="Proteomes" id="UP000264589">
    <property type="component" value="Unassembled WGS sequence"/>
</dbReference>
<gene>
    <name evidence="2" type="ORF">DX908_13265</name>
</gene>
<feature type="transmembrane region" description="Helical" evidence="1">
    <location>
        <begin position="259"/>
        <end position="278"/>
    </location>
</feature>
<dbReference type="EMBL" id="QUQO01000001">
    <property type="protein sequence ID" value="RFB06150.1"/>
    <property type="molecule type" value="Genomic_DNA"/>
</dbReference>
<feature type="transmembrane region" description="Helical" evidence="1">
    <location>
        <begin position="192"/>
        <end position="211"/>
    </location>
</feature>
<keyword evidence="1" id="KW-0812">Transmembrane</keyword>
<keyword evidence="1" id="KW-1133">Transmembrane helix</keyword>
<feature type="transmembrane region" description="Helical" evidence="1">
    <location>
        <begin position="88"/>
        <end position="105"/>
    </location>
</feature>
<dbReference type="InParanoid" id="A0A371RL18"/>
<evidence type="ECO:0000313" key="3">
    <source>
        <dbReference type="Proteomes" id="UP000264589"/>
    </source>
</evidence>
<evidence type="ECO:0000256" key="1">
    <source>
        <dbReference type="SAM" id="Phobius"/>
    </source>
</evidence>
<name>A0A371RL18_9PROT</name>
<organism evidence="2 3">
    <name type="scientific">Parvularcula marina</name>
    <dbReference type="NCBI Taxonomy" id="2292771"/>
    <lineage>
        <taxon>Bacteria</taxon>
        <taxon>Pseudomonadati</taxon>
        <taxon>Pseudomonadota</taxon>
        <taxon>Alphaproteobacteria</taxon>
        <taxon>Parvularculales</taxon>
        <taxon>Parvularculaceae</taxon>
        <taxon>Parvularcula</taxon>
    </lineage>
</organism>
<feature type="transmembrane region" description="Helical" evidence="1">
    <location>
        <begin position="24"/>
        <end position="40"/>
    </location>
</feature>
<feature type="transmembrane region" description="Helical" evidence="1">
    <location>
        <begin position="231"/>
        <end position="247"/>
    </location>
</feature>
<feature type="transmembrane region" description="Helical" evidence="1">
    <location>
        <begin position="61"/>
        <end position="82"/>
    </location>
</feature>